<keyword evidence="3" id="KW-0413">Isomerase</keyword>
<dbReference type="VEuPathDB" id="FungiDB:PV07_04789"/>
<protein>
    <recommendedName>
        <fullName evidence="7">DUF453-domain-containing protein</fullName>
    </recommendedName>
</protein>
<dbReference type="Pfam" id="PF00106">
    <property type="entry name" value="adh_short"/>
    <property type="match status" value="1"/>
</dbReference>
<evidence type="ECO:0000256" key="1">
    <source>
        <dbReference type="ARBA" id="ARBA00007673"/>
    </source>
</evidence>
<dbReference type="InterPro" id="IPR036291">
    <property type="entry name" value="NAD(P)-bd_dom_sf"/>
</dbReference>
<evidence type="ECO:0000313" key="5">
    <source>
        <dbReference type="EMBL" id="KIW28937.1"/>
    </source>
</evidence>
<dbReference type="Proteomes" id="UP000054466">
    <property type="component" value="Unassembled WGS sequence"/>
</dbReference>
<sequence length="621" mass="66919">MGSYDTVPSLPATFYRGGTSKALMIQRHHLPADEEDWQPLLAGALGSPDPYGRQLNGMGGGVSSLSKACIIEPSLRPDADVDYTFIQMGIKDGKMDLAGTCGNMTAAVGPFALDEGLIDPAVESDVEGSERTVTVRIFNTNTNKIIHSRFAVNHGAKLRFNPEGTYSIDGVPGTGSRITLSFVSPGGSKTARSLPTGNPVDLLTLPHNQEDRAPLTLRVSLVDVANPAVILQASDAGIDANISPDQLDGNIGKMDLLDAIRREGARMMGLDPKVDSIPKMVLVATPQPTSKDVDLVARVLSMGQTHRAIPLTIALNLGVASLKQLIMSTYGPVGAFPIKSKIVLVTGGGSGIGFAFASLCHQRGARVIIGDLKLTSVAEKYVAAQDKSEVVFEHCDVTNWTSLRNLVTTSVTAFGEAPDIYAPVAGVLDPSWSNFWDDTEDDWYRTVQINLNHPIKLTRLAFEALLSTNKKGVVCLVSSTAGIRANYFIPLYAATKHGVLGFAKSMAQADLDEGVRVVCVMPGTVKSNLWEDRDDHIVEATRYSERKLMMPGTIADMMLRMIEGKEYTGGTCVLKTILEERVVEEGWDKQGSKYDPSPRPETDLSHLKSVLAAQRGKPWKA</sequence>
<keyword evidence="2" id="KW-0521">NADP</keyword>
<proteinExistence type="inferred from homology"/>
<dbReference type="Gene3D" id="3.10.310.10">
    <property type="entry name" value="Diaminopimelate Epimerase, Chain A, domain 1"/>
    <property type="match status" value="2"/>
</dbReference>
<feature type="region of interest" description="Disordered" evidence="4">
    <location>
        <begin position="588"/>
        <end position="621"/>
    </location>
</feature>
<evidence type="ECO:0000256" key="2">
    <source>
        <dbReference type="ARBA" id="ARBA00022857"/>
    </source>
</evidence>
<organism evidence="5 6">
    <name type="scientific">Cladophialophora immunda</name>
    <dbReference type="NCBI Taxonomy" id="569365"/>
    <lineage>
        <taxon>Eukaryota</taxon>
        <taxon>Fungi</taxon>
        <taxon>Dikarya</taxon>
        <taxon>Ascomycota</taxon>
        <taxon>Pezizomycotina</taxon>
        <taxon>Eurotiomycetes</taxon>
        <taxon>Chaetothyriomycetidae</taxon>
        <taxon>Chaetothyriales</taxon>
        <taxon>Herpotrichiellaceae</taxon>
        <taxon>Cladophialophora</taxon>
    </lineage>
</organism>
<dbReference type="InterPro" id="IPR020904">
    <property type="entry name" value="Sc_DH/Rdtase_CS"/>
</dbReference>
<gene>
    <name evidence="5" type="ORF">PV07_04789</name>
</gene>
<dbReference type="OrthoDB" id="37659at2759"/>
<dbReference type="EMBL" id="KN847042">
    <property type="protein sequence ID" value="KIW28937.1"/>
    <property type="molecule type" value="Genomic_DNA"/>
</dbReference>
<evidence type="ECO:0000256" key="3">
    <source>
        <dbReference type="ARBA" id="ARBA00023235"/>
    </source>
</evidence>
<dbReference type="AlphaFoldDB" id="A0A0D2AUM5"/>
<dbReference type="PRINTS" id="PR00081">
    <property type="entry name" value="GDHRDH"/>
</dbReference>
<evidence type="ECO:0000256" key="4">
    <source>
        <dbReference type="SAM" id="MobiDB-lite"/>
    </source>
</evidence>
<dbReference type="GO" id="GO:0016853">
    <property type="term" value="F:isomerase activity"/>
    <property type="evidence" value="ECO:0007669"/>
    <property type="project" value="UniProtKB-KW"/>
</dbReference>
<dbReference type="Gene3D" id="3.40.50.720">
    <property type="entry name" value="NAD(P)-binding Rossmann-like Domain"/>
    <property type="match status" value="1"/>
</dbReference>
<keyword evidence="6" id="KW-1185">Reference proteome</keyword>
<evidence type="ECO:0000313" key="6">
    <source>
        <dbReference type="Proteomes" id="UP000054466"/>
    </source>
</evidence>
<dbReference type="InterPro" id="IPR007400">
    <property type="entry name" value="PrpF-like"/>
</dbReference>
<name>A0A0D2AUM5_9EURO</name>
<dbReference type="GeneID" id="27343983"/>
<dbReference type="STRING" id="569365.A0A0D2AUM5"/>
<accession>A0A0D2AUM5</accession>
<dbReference type="SUPFAM" id="SSF51735">
    <property type="entry name" value="NAD(P)-binding Rossmann-fold domains"/>
    <property type="match status" value="1"/>
</dbReference>
<dbReference type="PROSITE" id="PS00061">
    <property type="entry name" value="ADH_SHORT"/>
    <property type="match status" value="1"/>
</dbReference>
<dbReference type="RefSeq" id="XP_016249153.1">
    <property type="nucleotide sequence ID" value="XM_016391634.1"/>
</dbReference>
<dbReference type="SUPFAM" id="SSF54506">
    <property type="entry name" value="Diaminopimelate epimerase-like"/>
    <property type="match status" value="2"/>
</dbReference>
<comment type="similarity">
    <text evidence="1">Belongs to the PrpF family.</text>
</comment>
<dbReference type="InterPro" id="IPR002347">
    <property type="entry name" value="SDR_fam"/>
</dbReference>
<dbReference type="PANTHER" id="PTHR43709">
    <property type="entry name" value="ACONITATE ISOMERASE-RELATED"/>
    <property type="match status" value="1"/>
</dbReference>
<evidence type="ECO:0008006" key="7">
    <source>
        <dbReference type="Google" id="ProtNLM"/>
    </source>
</evidence>
<dbReference type="PANTHER" id="PTHR43709:SF2">
    <property type="entry name" value="DUF453 DOMAIN PROTEIN (AFU_ORTHOLOGUE AFUA_6G00360)"/>
    <property type="match status" value="1"/>
</dbReference>
<dbReference type="Pfam" id="PF04303">
    <property type="entry name" value="PrpF"/>
    <property type="match status" value="1"/>
</dbReference>
<feature type="compositionally biased region" description="Basic and acidic residues" evidence="4">
    <location>
        <begin position="588"/>
        <end position="606"/>
    </location>
</feature>
<dbReference type="HOGENOM" id="CLU_440042_0_0_1"/>
<reference evidence="5 6" key="1">
    <citation type="submission" date="2015-01" db="EMBL/GenBank/DDBJ databases">
        <title>The Genome Sequence of Cladophialophora immunda CBS83496.</title>
        <authorList>
            <consortium name="The Broad Institute Genomics Platform"/>
            <person name="Cuomo C."/>
            <person name="de Hoog S."/>
            <person name="Gorbushina A."/>
            <person name="Stielow B."/>
            <person name="Teixiera M."/>
            <person name="Abouelleil A."/>
            <person name="Chapman S.B."/>
            <person name="Priest M."/>
            <person name="Young S.K."/>
            <person name="Wortman J."/>
            <person name="Nusbaum C."/>
            <person name="Birren B."/>
        </authorList>
    </citation>
    <scope>NUCLEOTIDE SEQUENCE [LARGE SCALE GENOMIC DNA]</scope>
    <source>
        <strain evidence="5 6">CBS 83496</strain>
    </source>
</reference>